<evidence type="ECO:0000313" key="2">
    <source>
        <dbReference type="EMBL" id="NEV67880.1"/>
    </source>
</evidence>
<evidence type="ECO:0008006" key="3">
    <source>
        <dbReference type="Google" id="ProtNLM"/>
    </source>
</evidence>
<keyword evidence="1" id="KW-0472">Membrane</keyword>
<gene>
    <name evidence="2" type="ORF">QQ91_012215</name>
</gene>
<sequence length="534" mass="57894">MWLRNGFHVTGRVSLLGATIGGNLGCDQGYFEGAGGESVLASNIEVSGDVLLRRGFRAVGNVWLNGAKIGGDLNCYQGQFENAGGDAIVAQSIAVKGAVFLCQGFYTTGRVSLLGAKIGSVLDCGQGRFENPDSDALFAEGVEVRGGVLLRHGFYAVGRVSLLGATIGGNLECGQGRFENVGGDALLVDNSEIKGSVLLRNGFFAKGVVSLGGATIGGNLDCHQGRFENADGFALFVDSVAVGGAVFLSKNFYAHGRIFLQDAQIADGLYLDSAMLAPDSPTTEVDLRFARALTLADSQVKSRSQWPQPGKLRIEGFTYEKLSPDSPTDSQYRLRWLQPQHGKGRFSPQPYTQLARVLQASGHEQEATEILIGKQEAARQYGNLSRFKWFWNWFLGKTIAHGYKPTRALFMSLAVIIFGTGLFHIGYRDGWIEASDLEAYTIATAEDSSLTYPEFFPLTYSLDVFLPVIDLHQASYWIPKASLGEPVDKSIDCLSTGIRDGGVLLAYFWLQIMLGWVLTSLWVAGFTGLVRRLE</sequence>
<accession>A0A8T6QQM4</accession>
<reference evidence="2" key="3">
    <citation type="submission" date="2020-02" db="EMBL/GenBank/DDBJ databases">
        <authorList>
            <person name="Sarangi A.N."/>
            <person name="Ghosh S."/>
            <person name="Mukherjee M."/>
            <person name="Tripathy S."/>
        </authorList>
    </citation>
    <scope>NUCLEOTIDE SEQUENCE</scope>
    <source>
        <strain evidence="2">BDU141951</strain>
    </source>
</reference>
<dbReference type="AlphaFoldDB" id="A0A8T6QQM4"/>
<comment type="caution">
    <text evidence="2">The sequence shown here is derived from an EMBL/GenBank/DDBJ whole genome shotgun (WGS) entry which is preliminary data.</text>
</comment>
<name>A0A8T6QQM4_9CYAN</name>
<organism evidence="2">
    <name type="scientific">Lyngbya confervoides BDU141951</name>
    <dbReference type="NCBI Taxonomy" id="1574623"/>
    <lineage>
        <taxon>Bacteria</taxon>
        <taxon>Bacillati</taxon>
        <taxon>Cyanobacteriota</taxon>
        <taxon>Cyanophyceae</taxon>
        <taxon>Oscillatoriophycideae</taxon>
        <taxon>Oscillatoriales</taxon>
        <taxon>Microcoleaceae</taxon>
        <taxon>Lyngbya</taxon>
    </lineage>
</organism>
<reference evidence="2" key="1">
    <citation type="submission" date="2014-11" db="EMBL/GenBank/DDBJ databases">
        <authorList>
            <person name="Malar M.C."/>
            <person name="Sen D."/>
            <person name="Tripathy S."/>
        </authorList>
    </citation>
    <scope>NUCLEOTIDE SEQUENCE</scope>
    <source>
        <strain evidence="2">BDU141951</strain>
    </source>
</reference>
<reference evidence="2" key="2">
    <citation type="journal article" date="2015" name="Genome Announc.">
        <title>Draft Genome Sequence of Filamentous Marine Cyanobacterium Lyngbya confervoides Strain BDU141951.</title>
        <authorList>
            <person name="Chandrababunaidu M.M."/>
            <person name="Sen D."/>
            <person name="Tripathy S."/>
        </authorList>
    </citation>
    <scope>NUCLEOTIDE SEQUENCE</scope>
    <source>
        <strain evidence="2">BDU141951</strain>
    </source>
</reference>
<keyword evidence="1" id="KW-0812">Transmembrane</keyword>
<feature type="transmembrane region" description="Helical" evidence="1">
    <location>
        <begin position="506"/>
        <end position="530"/>
    </location>
</feature>
<proteinExistence type="predicted"/>
<keyword evidence="1" id="KW-1133">Transmembrane helix</keyword>
<protein>
    <recommendedName>
        <fullName evidence="3">Membrane-associated oxidoreductase</fullName>
    </recommendedName>
</protein>
<dbReference type="EMBL" id="JTHE02000003">
    <property type="protein sequence ID" value="NEV67880.1"/>
    <property type="molecule type" value="Genomic_DNA"/>
</dbReference>
<evidence type="ECO:0000256" key="1">
    <source>
        <dbReference type="SAM" id="Phobius"/>
    </source>
</evidence>